<keyword evidence="3" id="KW-0031">Aminopeptidase</keyword>
<evidence type="ECO:0000313" key="3">
    <source>
        <dbReference type="EMBL" id="MPY49355.1"/>
    </source>
</evidence>
<dbReference type="InterPro" id="IPR000587">
    <property type="entry name" value="Creatinase_N"/>
</dbReference>
<keyword evidence="3" id="KW-0378">Hydrolase</keyword>
<evidence type="ECO:0000259" key="1">
    <source>
        <dbReference type="Pfam" id="PF00557"/>
    </source>
</evidence>
<dbReference type="AlphaFoldDB" id="A0A5N8WT00"/>
<dbReference type="PANTHER" id="PTHR46112">
    <property type="entry name" value="AMINOPEPTIDASE"/>
    <property type="match status" value="1"/>
</dbReference>
<dbReference type="Gene3D" id="3.90.230.10">
    <property type="entry name" value="Creatinase/methionine aminopeptidase superfamily"/>
    <property type="match status" value="1"/>
</dbReference>
<sequence length="397" mass="43399">MPANLERLTARMDELGLDAVVATTYENVYYLTGVPSVALEVFPHSGQFYAVLTRDRPEQVRLVTSRCDADQVQDVLPPVASAVGYGTFYREKGEDAVLSDDEEALWRIAVDGSAPATALDGLVHTLQAAGLERARIAVDEEGVPHGYLDVLREAVPGADVRLGAEVLRWTRKVKTPEEIRRLEAVATLTEQGIRAVTAAARPGVTQQELVREFETTVVAAGARPKFTLIRFGRGGVAGQAVSREPLRRGDSLWLDVGCVLDGYWSDIARLYSLGEPSDRLVRYHAAMVAGEDRALAEARPGMTGKELFDLAVEAVREAGVPHYRRHHVGHGIGVEIYDPVLITPDNDDRLEEGTVVNFETPYYEFGLGAVQIEDPFVVTAGGNRLLTTLERRLTVIG</sequence>
<evidence type="ECO:0000259" key="2">
    <source>
        <dbReference type="Pfam" id="PF01321"/>
    </source>
</evidence>
<dbReference type="Proteomes" id="UP000373149">
    <property type="component" value="Unassembled WGS sequence"/>
</dbReference>
<dbReference type="CDD" id="cd01066">
    <property type="entry name" value="APP_MetAP"/>
    <property type="match status" value="1"/>
</dbReference>
<name>A0A5N8WT00_9ACTN</name>
<dbReference type="PANTHER" id="PTHR46112:SF2">
    <property type="entry name" value="XAA-PRO AMINOPEPTIDASE P-RELATED"/>
    <property type="match status" value="1"/>
</dbReference>
<proteinExistence type="predicted"/>
<dbReference type="InterPro" id="IPR050659">
    <property type="entry name" value="Peptidase_M24B"/>
</dbReference>
<comment type="caution">
    <text evidence="3">The sequence shown here is derived from an EMBL/GenBank/DDBJ whole genome shotgun (WGS) entry which is preliminary data.</text>
</comment>
<dbReference type="Pfam" id="PF01321">
    <property type="entry name" value="Creatinase_N"/>
    <property type="match status" value="1"/>
</dbReference>
<dbReference type="InterPro" id="IPR029149">
    <property type="entry name" value="Creatin/AminoP/Spt16_N"/>
</dbReference>
<feature type="domain" description="Creatinase N-terminal" evidence="2">
    <location>
        <begin position="5"/>
        <end position="172"/>
    </location>
</feature>
<dbReference type="InterPro" id="IPR000994">
    <property type="entry name" value="Pept_M24"/>
</dbReference>
<dbReference type="GO" id="GO:0004177">
    <property type="term" value="F:aminopeptidase activity"/>
    <property type="evidence" value="ECO:0007669"/>
    <property type="project" value="UniProtKB-KW"/>
</dbReference>
<reference evidence="3 4" key="1">
    <citation type="submission" date="2019-09" db="EMBL/GenBank/DDBJ databases">
        <authorList>
            <person name="Duangmal K."/>
            <person name="Teo W.F.A."/>
            <person name="Lipun K."/>
        </authorList>
    </citation>
    <scope>NUCLEOTIDE SEQUENCE [LARGE SCALE GENOMIC DNA]</scope>
    <source>
        <strain evidence="3 4">K1PN6</strain>
    </source>
</reference>
<dbReference type="EMBL" id="VMNX01000034">
    <property type="protein sequence ID" value="MPY49355.1"/>
    <property type="molecule type" value="Genomic_DNA"/>
</dbReference>
<dbReference type="Pfam" id="PF00557">
    <property type="entry name" value="Peptidase_M24"/>
    <property type="match status" value="1"/>
</dbReference>
<feature type="domain" description="Peptidase M24" evidence="1">
    <location>
        <begin position="182"/>
        <end position="380"/>
    </location>
</feature>
<keyword evidence="3" id="KW-0645">Protease</keyword>
<protein>
    <submittedName>
        <fullName evidence="3">Aminopeptidase P family protein</fullName>
    </submittedName>
</protein>
<dbReference type="SUPFAM" id="SSF53092">
    <property type="entry name" value="Creatinase/prolidase N-terminal domain"/>
    <property type="match status" value="1"/>
</dbReference>
<dbReference type="SUPFAM" id="SSF55920">
    <property type="entry name" value="Creatinase/aminopeptidase"/>
    <property type="match status" value="1"/>
</dbReference>
<gene>
    <name evidence="3" type="ORF">FPZ41_12535</name>
</gene>
<dbReference type="InterPro" id="IPR036005">
    <property type="entry name" value="Creatinase/aminopeptidase-like"/>
</dbReference>
<dbReference type="RefSeq" id="WP_152862058.1">
    <property type="nucleotide sequence ID" value="NZ_VMNX01000034.1"/>
</dbReference>
<accession>A0A5N8WT00</accession>
<keyword evidence="4" id="KW-1185">Reference proteome</keyword>
<evidence type="ECO:0000313" key="4">
    <source>
        <dbReference type="Proteomes" id="UP000373149"/>
    </source>
</evidence>
<organism evidence="3 4">
    <name type="scientific">Streptomyces acidicola</name>
    <dbReference type="NCBI Taxonomy" id="2596892"/>
    <lineage>
        <taxon>Bacteria</taxon>
        <taxon>Bacillati</taxon>
        <taxon>Actinomycetota</taxon>
        <taxon>Actinomycetes</taxon>
        <taxon>Kitasatosporales</taxon>
        <taxon>Streptomycetaceae</taxon>
        <taxon>Streptomyces</taxon>
    </lineage>
</organism>
<dbReference type="Gene3D" id="3.40.350.10">
    <property type="entry name" value="Creatinase/prolidase N-terminal domain"/>
    <property type="match status" value="1"/>
</dbReference>